<dbReference type="GeneID" id="126885672"/>
<protein>
    <submittedName>
        <fullName evidence="4">Uncharacterized protein</fullName>
    </submittedName>
</protein>
<evidence type="ECO:0000256" key="3">
    <source>
        <dbReference type="SAM" id="SignalP"/>
    </source>
</evidence>
<feature type="signal peptide" evidence="3">
    <location>
        <begin position="1"/>
        <end position="23"/>
    </location>
</feature>
<keyword evidence="5" id="KW-1185">Reference proteome</keyword>
<feature type="region of interest" description="Disordered" evidence="1">
    <location>
        <begin position="356"/>
        <end position="388"/>
    </location>
</feature>
<keyword evidence="2" id="KW-0472">Membrane</keyword>
<feature type="transmembrane region" description="Helical" evidence="2">
    <location>
        <begin position="280"/>
        <end position="304"/>
    </location>
</feature>
<keyword evidence="3" id="KW-0732">Signal</keyword>
<accession>A0ABM5KDP7</accession>
<evidence type="ECO:0000313" key="4">
    <source>
        <dbReference type="EnsemblMetazoa" id="XP_050508322.1"/>
    </source>
</evidence>
<evidence type="ECO:0000256" key="2">
    <source>
        <dbReference type="SAM" id="Phobius"/>
    </source>
</evidence>
<evidence type="ECO:0000256" key="1">
    <source>
        <dbReference type="SAM" id="MobiDB-lite"/>
    </source>
</evidence>
<organism evidence="4 5">
    <name type="scientific">Diabrotica virgifera virgifera</name>
    <name type="common">western corn rootworm</name>
    <dbReference type="NCBI Taxonomy" id="50390"/>
    <lineage>
        <taxon>Eukaryota</taxon>
        <taxon>Metazoa</taxon>
        <taxon>Ecdysozoa</taxon>
        <taxon>Arthropoda</taxon>
        <taxon>Hexapoda</taxon>
        <taxon>Insecta</taxon>
        <taxon>Pterygota</taxon>
        <taxon>Neoptera</taxon>
        <taxon>Endopterygota</taxon>
        <taxon>Coleoptera</taxon>
        <taxon>Polyphaga</taxon>
        <taxon>Cucujiformia</taxon>
        <taxon>Chrysomeloidea</taxon>
        <taxon>Chrysomelidae</taxon>
        <taxon>Galerucinae</taxon>
        <taxon>Diabroticina</taxon>
        <taxon>Diabroticites</taxon>
        <taxon>Diabrotica</taxon>
    </lineage>
</organism>
<feature type="chain" id="PRO_5045114201" evidence="3">
    <location>
        <begin position="24"/>
        <end position="388"/>
    </location>
</feature>
<dbReference type="RefSeq" id="XP_050508322.1">
    <property type="nucleotide sequence ID" value="XM_050652365.1"/>
</dbReference>
<evidence type="ECO:0000313" key="5">
    <source>
        <dbReference type="Proteomes" id="UP001652700"/>
    </source>
</evidence>
<keyword evidence="2" id="KW-1133">Transmembrane helix</keyword>
<dbReference type="Proteomes" id="UP001652700">
    <property type="component" value="Unplaced"/>
</dbReference>
<sequence>MLFSLQVLIQFLTLIFIFHYTRSNCLKSVSFNYWNIYSPLIRSYSVYISNVSVTEISKDQKLILTCVARNALCYQENIEILNQEDDRVVNINEIDKLLISLLKIYKKDRIQIYSKNFQTEYYKTLWSKAEFVQGYYYEKDKFLIHEWPKRRNALSAIYGAYAEESTLEVNTSLRYVTFRNKNEDYIFQLRVNLTKQFWLTDRGLLLLSKTNDSKISNSPINLSIEIFPKNELKKCNESSFSRKGRKYDGASIPENEFKISDQTSSPKNGSEENTETSQPFLIYIYVSIGVCLLGVVITLTYILCKCIRSKLTNLFSTNTTFIHIRRFRKRESSYVRFTEVNKYAVPNSNEQKVYDKLGKRVKLPNQEPNTSGHPNPRGVTKKKSTDLS</sequence>
<reference evidence="4" key="1">
    <citation type="submission" date="2025-05" db="UniProtKB">
        <authorList>
            <consortium name="EnsemblMetazoa"/>
        </authorList>
    </citation>
    <scope>IDENTIFICATION</scope>
</reference>
<keyword evidence="2" id="KW-0812">Transmembrane</keyword>
<dbReference type="EnsemblMetazoa" id="XM_050652365.1">
    <property type="protein sequence ID" value="XP_050508322.1"/>
    <property type="gene ID" value="LOC126885672"/>
</dbReference>
<proteinExistence type="predicted"/>
<name>A0ABM5KDP7_DIAVI</name>